<gene>
    <name evidence="1" type="ORF">OGAPHI_006783</name>
</gene>
<accession>A0A9P8NY53</accession>
<proteinExistence type="predicted"/>
<reference evidence="1" key="2">
    <citation type="submission" date="2021-01" db="EMBL/GenBank/DDBJ databases">
        <authorList>
            <person name="Schikora-Tamarit M.A."/>
        </authorList>
    </citation>
    <scope>NUCLEOTIDE SEQUENCE</scope>
    <source>
        <strain evidence="1">CBS6075</strain>
    </source>
</reference>
<comment type="caution">
    <text evidence="1">The sequence shown here is derived from an EMBL/GenBank/DDBJ whole genome shotgun (WGS) entry which is preliminary data.</text>
</comment>
<keyword evidence="2" id="KW-1185">Reference proteome</keyword>
<reference evidence="1" key="1">
    <citation type="journal article" date="2021" name="Open Biol.">
        <title>Shared evolutionary footprints suggest mitochondrial oxidative damage underlies multiple complex I losses in fungi.</title>
        <authorList>
            <person name="Schikora-Tamarit M.A."/>
            <person name="Marcet-Houben M."/>
            <person name="Nosek J."/>
            <person name="Gabaldon T."/>
        </authorList>
    </citation>
    <scope>NUCLEOTIDE SEQUENCE</scope>
    <source>
        <strain evidence="1">CBS6075</strain>
    </source>
</reference>
<dbReference type="RefSeq" id="XP_046058500.1">
    <property type="nucleotide sequence ID" value="XM_046208106.1"/>
</dbReference>
<dbReference type="Proteomes" id="UP000769157">
    <property type="component" value="Unassembled WGS sequence"/>
</dbReference>
<evidence type="ECO:0000313" key="2">
    <source>
        <dbReference type="Proteomes" id="UP000769157"/>
    </source>
</evidence>
<dbReference type="AlphaFoldDB" id="A0A9P8NY53"/>
<protein>
    <submittedName>
        <fullName evidence="1">Uncharacterized protein</fullName>
    </submittedName>
</protein>
<organism evidence="1 2">
    <name type="scientific">Ogataea philodendri</name>
    <dbReference type="NCBI Taxonomy" id="1378263"/>
    <lineage>
        <taxon>Eukaryota</taxon>
        <taxon>Fungi</taxon>
        <taxon>Dikarya</taxon>
        <taxon>Ascomycota</taxon>
        <taxon>Saccharomycotina</taxon>
        <taxon>Pichiomycetes</taxon>
        <taxon>Pichiales</taxon>
        <taxon>Pichiaceae</taxon>
        <taxon>Ogataea</taxon>
    </lineage>
</organism>
<dbReference type="GeneID" id="70238747"/>
<evidence type="ECO:0000313" key="1">
    <source>
        <dbReference type="EMBL" id="KAH3661376.1"/>
    </source>
</evidence>
<dbReference type="EMBL" id="JAEUBE010000487">
    <property type="protein sequence ID" value="KAH3661376.1"/>
    <property type="molecule type" value="Genomic_DNA"/>
</dbReference>
<sequence>MVVNFGRGLVCGTPCEHIHTSLFGNGFCEFQLRITNDFCDFLITTTFWQSNESLHLAVDREPCSFSNDGQRVFLCVLETDDSGLVCKKVLCPLHWDGATPPTKRTNNRFSQRHGSLDEQRSTSIDFVDGVGGQSGVKKLIMMGSNDH</sequence>
<name>A0A9P8NY53_9ASCO</name>